<accession>A0A6C0BEC6</accession>
<organism evidence="1">
    <name type="scientific">viral metagenome</name>
    <dbReference type="NCBI Taxonomy" id="1070528"/>
    <lineage>
        <taxon>unclassified sequences</taxon>
        <taxon>metagenomes</taxon>
        <taxon>organismal metagenomes</taxon>
    </lineage>
</organism>
<reference evidence="1" key="1">
    <citation type="journal article" date="2020" name="Nature">
        <title>Giant virus diversity and host interactions through global metagenomics.</title>
        <authorList>
            <person name="Schulz F."/>
            <person name="Roux S."/>
            <person name="Paez-Espino D."/>
            <person name="Jungbluth S."/>
            <person name="Walsh D.A."/>
            <person name="Denef V.J."/>
            <person name="McMahon K.D."/>
            <person name="Konstantinidis K.T."/>
            <person name="Eloe-Fadrosh E.A."/>
            <person name="Kyrpides N.C."/>
            <person name="Woyke T."/>
        </authorList>
    </citation>
    <scope>NUCLEOTIDE SEQUENCE</scope>
    <source>
        <strain evidence="1">GVMAG-M-3300010160-4</strain>
    </source>
</reference>
<sequence>MKYIIKDSNFNIYNNINLDILLQKLFYFIF</sequence>
<proteinExistence type="predicted"/>
<protein>
    <submittedName>
        <fullName evidence="1">Uncharacterized protein</fullName>
    </submittedName>
</protein>
<dbReference type="AlphaFoldDB" id="A0A6C0BEC6"/>
<evidence type="ECO:0000313" key="1">
    <source>
        <dbReference type="EMBL" id="QHS89939.1"/>
    </source>
</evidence>
<name>A0A6C0BEC6_9ZZZZ</name>
<dbReference type="EMBL" id="MN739121">
    <property type="protein sequence ID" value="QHS89939.1"/>
    <property type="molecule type" value="Genomic_DNA"/>
</dbReference>